<organism evidence="8 9">
    <name type="scientific">Planococcus shixiaomingii</name>
    <dbReference type="NCBI Taxonomy" id="3058393"/>
    <lineage>
        <taxon>Bacteria</taxon>
        <taxon>Bacillati</taxon>
        <taxon>Bacillota</taxon>
        <taxon>Bacilli</taxon>
        <taxon>Bacillales</taxon>
        <taxon>Caryophanaceae</taxon>
        <taxon>Planococcus</taxon>
    </lineage>
</organism>
<keyword evidence="9" id="KW-1185">Reference proteome</keyword>
<keyword evidence="2 6" id="KW-0479">Metal-binding</keyword>
<dbReference type="Proteomes" id="UP001172055">
    <property type="component" value="Unassembled WGS sequence"/>
</dbReference>
<evidence type="ECO:0000256" key="5">
    <source>
        <dbReference type="ARBA" id="ARBA00023308"/>
    </source>
</evidence>
<dbReference type="InterPro" id="IPR009308">
    <property type="entry name" value="Rhamnose_isomerase"/>
</dbReference>
<dbReference type="Pfam" id="PF06134">
    <property type="entry name" value="RhaA"/>
    <property type="match status" value="1"/>
</dbReference>
<evidence type="ECO:0000256" key="4">
    <source>
        <dbReference type="ARBA" id="ARBA00023235"/>
    </source>
</evidence>
<evidence type="ECO:0000313" key="8">
    <source>
        <dbReference type="EMBL" id="MDN7242125.1"/>
    </source>
</evidence>
<evidence type="ECO:0000256" key="6">
    <source>
        <dbReference type="HAMAP-Rule" id="MF_00541"/>
    </source>
</evidence>
<evidence type="ECO:0000256" key="7">
    <source>
        <dbReference type="NCBIfam" id="TIGR01748"/>
    </source>
</evidence>
<sequence>MTIKSQFDEAKKEYEQWGVDVEAVFDKLKKVPISVHCWQGDDVGGFEINKEALSGGIDVTGNYPGKASTPEELRKDIEKALSLIPGKHRVNLHAIYAETDGEVVERDQLQPKHFEKWVAWAKQLGLGLDFNPTLFSHQKAAGGLTLSHPDPEIRKFWVDHCIASRKIGEYFGKELGTPCLTNIWIPDGYKDTPSDRLTPRKRLKESLDEIFAVEIDERFNIDAVESKLFGIGSESYVVGSHEFYLSYALKNNKLCLLDTGHYHPTEMVSNKISAMLLFNDKLALHVSRPVRWDSDHVVTFDDELKEIALEIVRNDALEQVMIGLDFFDASINRVAAWTIGTRNMIKALLYGMLLPNDYLKELQEQGDFTRRLALLEEFKTYPFGAIWNQYCETMEVPVKEQWLEEVMHYEETVLAQRSKAAMLDALEKS</sequence>
<dbReference type="InterPro" id="IPR036237">
    <property type="entry name" value="Xyl_isomerase-like_sf"/>
</dbReference>
<name>A0ABT8N2M1_9BACL</name>
<dbReference type="InterPro" id="IPR050337">
    <property type="entry name" value="L-rhamnose_isomerase"/>
</dbReference>
<comment type="caution">
    <text evidence="8">The sequence shown here is derived from an EMBL/GenBank/DDBJ whole genome shotgun (WGS) entry which is preliminary data.</text>
</comment>
<dbReference type="EMBL" id="JAUJWV010000001">
    <property type="protein sequence ID" value="MDN7242125.1"/>
    <property type="molecule type" value="Genomic_DNA"/>
</dbReference>
<gene>
    <name evidence="6 8" type="primary">rhaA</name>
    <name evidence="8" type="ORF">QWY14_09960</name>
</gene>
<dbReference type="PANTHER" id="PTHR30268:SF0">
    <property type="entry name" value="L-RHAMNOSE ISOMERASE"/>
    <property type="match status" value="1"/>
</dbReference>
<comment type="cofactor">
    <cofactor evidence="6">
        <name>Mn(2+)</name>
        <dbReference type="ChEBI" id="CHEBI:29035"/>
    </cofactor>
    <text evidence="6">Binds 1 Mn(2+) ion per subunit.</text>
</comment>
<protein>
    <recommendedName>
        <fullName evidence="6 7">L-rhamnose isomerase</fullName>
        <ecNumber evidence="6 7">5.3.1.14</ecNumber>
    </recommendedName>
</protein>
<dbReference type="Gene3D" id="3.20.20.150">
    <property type="entry name" value="Divalent-metal-dependent TIM barrel enzymes"/>
    <property type="match status" value="1"/>
</dbReference>
<comment type="catalytic activity">
    <reaction evidence="6">
        <text>L-rhamnopyranose = L-rhamnulose</text>
        <dbReference type="Rhea" id="RHEA:23160"/>
        <dbReference type="ChEBI" id="CHEBI:17897"/>
        <dbReference type="ChEBI" id="CHEBI:62346"/>
        <dbReference type="EC" id="5.3.1.14"/>
    </reaction>
</comment>
<evidence type="ECO:0000256" key="1">
    <source>
        <dbReference type="ARBA" id="ARBA00022490"/>
    </source>
</evidence>
<dbReference type="HAMAP" id="MF_00541">
    <property type="entry name" value="RhaA"/>
    <property type="match status" value="1"/>
</dbReference>
<feature type="binding site" evidence="6">
    <location>
        <position position="293"/>
    </location>
    <ligand>
        <name>Mn(2+)</name>
        <dbReference type="ChEBI" id="CHEBI:29035"/>
    </ligand>
</feature>
<keyword evidence="5 6" id="KW-0684">Rhamnose metabolism</keyword>
<dbReference type="RefSeq" id="WP_301723636.1">
    <property type="nucleotide sequence ID" value="NZ_JAUJWV010000001.1"/>
</dbReference>
<keyword evidence="1 6" id="KW-0963">Cytoplasm</keyword>
<evidence type="ECO:0000256" key="3">
    <source>
        <dbReference type="ARBA" id="ARBA00023211"/>
    </source>
</evidence>
<comment type="function">
    <text evidence="6">Catalyzes the interconversion of L-rhamnose and L-rhamnulose.</text>
</comment>
<keyword evidence="3 6" id="KW-0464">Manganese</keyword>
<dbReference type="EC" id="5.3.1.14" evidence="6 7"/>
<dbReference type="SUPFAM" id="SSF51658">
    <property type="entry name" value="Xylose isomerase-like"/>
    <property type="match status" value="1"/>
</dbReference>
<dbReference type="PANTHER" id="PTHR30268">
    <property type="entry name" value="L-RHAMNOSE ISOMERASE"/>
    <property type="match status" value="1"/>
</dbReference>
<proteinExistence type="inferred from homology"/>
<comment type="subcellular location">
    <subcellularLocation>
        <location evidence="6">Cytoplasm</location>
    </subcellularLocation>
</comment>
<dbReference type="NCBIfam" id="NF002203">
    <property type="entry name" value="PRK01076.1"/>
    <property type="match status" value="1"/>
</dbReference>
<feature type="binding site" evidence="6">
    <location>
        <position position="295"/>
    </location>
    <ligand>
        <name>Mn(2+)</name>
        <dbReference type="ChEBI" id="CHEBI:29035"/>
    </ligand>
</feature>
<comment type="similarity">
    <text evidence="6">Belongs to the rhamnose isomerase family.</text>
</comment>
<evidence type="ECO:0000256" key="2">
    <source>
        <dbReference type="ARBA" id="ARBA00022723"/>
    </source>
</evidence>
<feature type="binding site" evidence="6">
    <location>
        <position position="261"/>
    </location>
    <ligand>
        <name>Mn(2+)</name>
        <dbReference type="ChEBI" id="CHEBI:29035"/>
    </ligand>
</feature>
<dbReference type="NCBIfam" id="TIGR01748">
    <property type="entry name" value="rhaA"/>
    <property type="match status" value="1"/>
</dbReference>
<evidence type="ECO:0000313" key="9">
    <source>
        <dbReference type="Proteomes" id="UP001172055"/>
    </source>
</evidence>
<reference evidence="8 9" key="1">
    <citation type="submission" date="2023-06" db="EMBL/GenBank/DDBJ databases">
        <title>Novel species in genus Planococcus.</title>
        <authorList>
            <person name="Ning S."/>
        </authorList>
    </citation>
    <scope>NUCLEOTIDE SEQUENCE [LARGE SCALE GENOMIC DNA]</scope>
    <source>
        <strain evidence="8 9">N028</strain>
    </source>
</reference>
<comment type="pathway">
    <text evidence="6">Carbohydrate degradation; L-rhamnose degradation; glycerone phosphate from L-rhamnose: step 1/3.</text>
</comment>
<keyword evidence="4 6" id="KW-0413">Isomerase</keyword>
<dbReference type="GO" id="GO:0008740">
    <property type="term" value="F:L-rhamnose isomerase activity"/>
    <property type="evidence" value="ECO:0007669"/>
    <property type="project" value="UniProtKB-EC"/>
</dbReference>
<accession>A0ABT8N2M1</accession>